<name>A0A8J4FGF1_9CHLO</name>
<gene>
    <name evidence="2" type="ORF">Vretifemale_1665</name>
    <name evidence="3" type="ORF">Vretimale_4102</name>
</gene>
<feature type="compositionally biased region" description="Low complexity" evidence="1">
    <location>
        <begin position="2896"/>
        <end position="2905"/>
    </location>
</feature>
<proteinExistence type="predicted"/>
<feature type="compositionally biased region" description="Polar residues" evidence="1">
    <location>
        <begin position="39"/>
        <end position="50"/>
    </location>
</feature>
<comment type="caution">
    <text evidence="2">The sequence shown here is derived from an EMBL/GenBank/DDBJ whole genome shotgun (WGS) entry which is preliminary data.</text>
</comment>
<feature type="region of interest" description="Disordered" evidence="1">
    <location>
        <begin position="2896"/>
        <end position="2915"/>
    </location>
</feature>
<dbReference type="EMBL" id="BNCQ01000005">
    <property type="protein sequence ID" value="GIL98730.1"/>
    <property type="molecule type" value="Genomic_DNA"/>
</dbReference>
<feature type="region of interest" description="Disordered" evidence="1">
    <location>
        <begin position="3086"/>
        <end position="3108"/>
    </location>
</feature>
<keyword evidence="4" id="KW-1185">Reference proteome</keyword>
<feature type="compositionally biased region" description="Low complexity" evidence="1">
    <location>
        <begin position="164"/>
        <end position="174"/>
    </location>
</feature>
<protein>
    <submittedName>
        <fullName evidence="2">Uncharacterized protein</fullName>
    </submittedName>
</protein>
<reference evidence="2" key="1">
    <citation type="journal article" date="2021" name="Proc. Natl. Acad. Sci. U.S.A.">
        <title>Three genomes in the algal genus Volvox reveal the fate of a haploid sex-determining region after a transition to homothallism.</title>
        <authorList>
            <person name="Yamamoto K."/>
            <person name="Hamaji T."/>
            <person name="Kawai-Toyooka H."/>
            <person name="Matsuzaki R."/>
            <person name="Takahashi F."/>
            <person name="Nishimura Y."/>
            <person name="Kawachi M."/>
            <person name="Noguchi H."/>
            <person name="Minakuchi Y."/>
            <person name="Umen J.G."/>
            <person name="Toyoda A."/>
            <person name="Nozaki H."/>
        </authorList>
    </citation>
    <scope>NUCLEOTIDE SEQUENCE</scope>
    <source>
        <strain evidence="3">NIES-3785</strain>
        <strain evidence="2">NIES-3786</strain>
    </source>
</reference>
<evidence type="ECO:0000313" key="3">
    <source>
        <dbReference type="EMBL" id="GIL98730.1"/>
    </source>
</evidence>
<dbReference type="OrthoDB" id="549652at2759"/>
<evidence type="ECO:0000313" key="2">
    <source>
        <dbReference type="EMBL" id="GIL71028.1"/>
    </source>
</evidence>
<dbReference type="EMBL" id="BNCP01000002">
    <property type="protein sequence ID" value="GIL71028.1"/>
    <property type="molecule type" value="Genomic_DNA"/>
</dbReference>
<feature type="region of interest" description="Disordered" evidence="1">
    <location>
        <begin position="2983"/>
        <end position="3065"/>
    </location>
</feature>
<feature type="region of interest" description="Disordered" evidence="1">
    <location>
        <begin position="1631"/>
        <end position="1658"/>
    </location>
</feature>
<sequence length="3149" mass="323610">MRQSISRQFVGQHGTSRPPRASSGAVPAQSVPSTPPQAQPTMSGVNSVTQAPAYTPPLHAPVLQPSSVCSPPGACATPAPAHLAYSCSSQIDPNALAVEPPSDFGKRVLMDYLALVQSQLAAVNQVVASTVAQNQALAAQNQALLEELRLIKHQVQALTGPWPGSKAAAASGAGTPLVPEGPPMSSGVPQLSVIAVTQPQLAVAASAVASEVDGVATGEDAAAEAAIPALNTAAVATTGIAQTAQPPQPLLRHVPLLPSGPTSKPVHQAMAQPQPSVIIMSETGSESSAPAILPASDADAPAEGENTHLQLLSRVASELASLTEVAIPGTGSPVQATEELRSFGEATAVTVSLSASMSHVTAQPQSIITKSEGTATIPTAIAPNGYAAVAMTAGTVAPPQGARPPGRGGRYVGPPRAGSYSRGVQRITGTGATGVATPTLRAEDLMDGAQASTGAAANITPAGATRRAAAGNKSSDAVSGSRAAITIRGGKPIDAGSGGAISGAAARPGDGAVNASSAPNYEAGNATVEPRASSAAGIAAAAMEKRIRSCSTAKELRAIIEEDRLSPPQAVFAAQQLPRIARLAQEQQQELLEDSTRDKDAEAELMALRELFLRLMARFSSPNALASLRSSSLPHYLALAAVSGELHQPPSRAFASALRQLVTQHVAEVAPDVAAAAVALVAQVDGTVAPGVLERACSVVTEGKARLVDWKALVAAGQLAPLGRVAVEAAQQVLKGAEVAVAVDGASVEGGLDAETVLAAAQGVLACSAAGLTVPPVLLRPLEAACRRDGVLAAMGPSGQLLVARAFVASGYHPEDTWFDVWEPQAVACLSRASPVQVVALAAMMHALARVGAAHGSGRPCRDFVVAASQRLLSSSISAGVTSGASACAFAQHIGELSSGANNGTTAAAAAPPHDATRLAAALLSIATASLASLDLPNLAALLSGLSLLDVSAPAEVWSALLSRATDTPAAAVMATAAAWRALELGLPAGIKPASLEHFLSVVGKHVGELPAASLVGLLGLAAAVNGKLRPGLVAVVLTRLYDQAAELGPRDAAFLFAAIDALSLPLTQPLAARMLALAGGKEKGGCDAAAAAAASVTPAMVLYRTAEAVLIPEHVLAALGMERTAQLLELVARLQQTVTATMGPTLVPGEGSAGPAPVVADEVDSPSGDGCDNCRLMPRGHALELLRLLQPLLPEASPKLLATVVSSAAALELSVQPDWLAAIVANTLSAAPLLDPMTWSRIAAALTRCEQLAGMAPGSAGGHWLDVFVDDVQCKLAAAPPPALALTLQVLVSHGRRPSASWTTAFLVAAMPSLEAPLPLTQAQAAGAAAAAASIAAGRVRPAGRNAAAGSLSSFTAHSSSPAASVATTSSKLPQAPAMGLMQGPIASAFTPQQLSQLLSGLAALQLRQYITPAWLAVAMRQVEGRAVHFTYRDLTEALYGIVCLGGCVRDAVCNQLFIVSLAKMSTAPPTLLARTLAVAAAAEGRRVSPKWWEEAQRAIVAKLSGTDAALKASAADDIGAATTAPAWQTSDLSLLVESVLTLHRQKGDANITDALAAALAEVVSRDGGSGGAAVAAALSPDAAVSYVEACGKIPQLGRPPLLLLEQYLSCSIRLLAKFAAADDRQAADLVKQQSEPSSSGKRGAREKRERKRARERVTKQAAVGAVAVASPLLEHLQSAIAVGRILVATPNSERPTIAPQWLAALAAAGAVAARSLPVSCAADMLWLLAKLDGGAGGVTAAAEGPSALVEQVHALVARVGGWAADSSSGAAEKAQQSTLAPDKVVDTVWALQALGFTPSEGLLQGLARALPGRMATLSPAEALPLLKALSDGGAAGVRAVAEADATASAAAGPGRAAAAGAGGGAAASVSAPVKLATELGRYLDVHLSDLSDSDLVMAMAFAAKLDLKLPPAVTAGASTRLARAAMAGVLRGETLLQGVLSLNKHGAKPPPEQLEPLCDAVAESALDGTLGGMLQIANAAAAVYDMGARPGPEWLGVVGEAVLDDLACGTSSHGSVRRPPLTARGLIIALHDLSARFPANYVTLAMAACRAAMDDLEGQLAAAQGTLVPQPLQQRPEWGWMVPTAPTDATNLGVCQSQKLGNDDDDDDDEGVGVSEEEVMGLDPELLASLRLADIVQLLTGLIEARQGPPEAFWELLERVLRPSLQYQQQLHSSTSAVGGEGSSGAPVLLHVSDGELCELLVVMQRLSYFASEPFLQDLEGYLGRRMPLQGHRMLAFFSFHCVARGYTPEPKFMRLFRQRVEEVLSQVDTQSALLLMQFLLAEAVMSGPQGTERPSDAGRTLEKRKVLLQGLLECTEGQELLMFANVAEGDSRNLVIQLTSLIGNFGLRPPHATSSERRAAWLTAMQALTLGCMDHVGWDHVATLLWIIRGSGHTPEGEWLAAFYKGLQASAATATPHEVAAAAIAIGKCGFVTALAPTLPARLAAVLETRMREFASTDPRIIAQLLSAVGEMGHTVRTEVLQAAEVLLEQPLARAPEVLREARVALSASAPARTVAETEAENRLMAAASAAEELLWEENLLTSCKALWIHGYRPGPLLADALMNAAGILHCGTQQLLQEMQATGGRSGPQLIWPSLSWSNLTGLGIVLAVLADWGVQPTEQWRHDAATALVALAMFGRQQQEETVLMTEAVAALERLGHQLSEQEVLALQHAVEVRQYDCQVDQRMIQMVNTFLKDKLAKSVARGYGAGAEAASMQQPVQQLNDGHKAAWPGRRAASSEVVAPMDRNSLDFGDVAFTAAAGMFVTGAAAQGTPQQGPLAPADYRDLNARLTHGNRQIEFSEWPTDVEQPLQHQGGSEFVALSEAAEAIVAAVNAIEHEVQTSAAATTDGTATEAVVMPVEAEVATAVSMAREPAVAQMQEVPVMGPAPVPAGITSASSPPRRSAAETVEPADMKPLALQSSEPTVDAPSSRVPFRRMTPAERTAAGMRLQRAAPPAPPTYPDGTKDESMHLAISQLLQFLPQSSRPPRMATKLAHTDDNEDGNGLNGGSDDSATAATATGTASQLAPTMMGRVEATSAGAPKPRISRTAAGKAGRGAAAGGRARSIGFEQRVARLSTATTSPATVGMPAVSSGPATTRAGALDPQDPRTWNLLDGELDNLVDNGALAHHQPGSGVLPVVEPTVLEP</sequence>
<evidence type="ECO:0000313" key="4">
    <source>
        <dbReference type="Proteomes" id="UP000747110"/>
    </source>
</evidence>
<feature type="region of interest" description="Disordered" evidence="1">
    <location>
        <begin position="1"/>
        <end position="50"/>
    </location>
</feature>
<dbReference type="Proteomes" id="UP000747110">
    <property type="component" value="Unassembled WGS sequence"/>
</dbReference>
<feature type="compositionally biased region" description="Polar residues" evidence="1">
    <location>
        <begin position="1"/>
        <end position="15"/>
    </location>
</feature>
<dbReference type="Proteomes" id="UP000722791">
    <property type="component" value="Unassembled WGS sequence"/>
</dbReference>
<feature type="compositionally biased region" description="Basic residues" evidence="1">
    <location>
        <begin position="1644"/>
        <end position="1656"/>
    </location>
</feature>
<feature type="compositionally biased region" description="Low complexity" evidence="1">
    <location>
        <begin position="3011"/>
        <end position="3026"/>
    </location>
</feature>
<evidence type="ECO:0000256" key="1">
    <source>
        <dbReference type="SAM" id="MobiDB-lite"/>
    </source>
</evidence>
<organism evidence="2 4">
    <name type="scientific">Volvox reticuliferus</name>
    <dbReference type="NCBI Taxonomy" id="1737510"/>
    <lineage>
        <taxon>Eukaryota</taxon>
        <taxon>Viridiplantae</taxon>
        <taxon>Chlorophyta</taxon>
        <taxon>core chlorophytes</taxon>
        <taxon>Chlorophyceae</taxon>
        <taxon>CS clade</taxon>
        <taxon>Chlamydomonadales</taxon>
        <taxon>Volvocaceae</taxon>
        <taxon>Volvox</taxon>
    </lineage>
</organism>
<accession>A0A8J4FGF1</accession>
<feature type="region of interest" description="Disordered" evidence="1">
    <location>
        <begin position="163"/>
        <end position="184"/>
    </location>
</feature>